<dbReference type="AlphaFoldDB" id="A0AAN0KA16"/>
<keyword evidence="1" id="KW-0812">Transmembrane</keyword>
<protein>
    <submittedName>
        <fullName evidence="2">Uncharacterized protein</fullName>
    </submittedName>
</protein>
<dbReference type="Proteomes" id="UP001377830">
    <property type="component" value="Chromosome"/>
</dbReference>
<feature type="transmembrane region" description="Helical" evidence="1">
    <location>
        <begin position="25"/>
        <end position="42"/>
    </location>
</feature>
<keyword evidence="3" id="KW-1185">Reference proteome</keyword>
<evidence type="ECO:0000256" key="1">
    <source>
        <dbReference type="SAM" id="Phobius"/>
    </source>
</evidence>
<keyword evidence="1" id="KW-1133">Transmembrane helix</keyword>
<feature type="transmembrane region" description="Helical" evidence="1">
    <location>
        <begin position="76"/>
        <end position="95"/>
    </location>
</feature>
<reference evidence="3" key="1">
    <citation type="journal article" date="2024" name="Int. J. Syst. Evol. Microbiol.">
        <title>Pectobacterium araliae sp. nov., a pathogen causing bacterial soft rot of Japanese angelica tree in Japan.</title>
        <authorList>
            <person name="Sawada H."/>
            <person name="Someya N."/>
            <person name="Morohoshi T."/>
            <person name="Ono M."/>
            <person name="Satou M."/>
        </authorList>
    </citation>
    <scope>NUCLEOTIDE SEQUENCE [LARGE SCALE GENOMIC DNA]</scope>
    <source>
        <strain evidence="3">MAFF 302110</strain>
    </source>
</reference>
<proteinExistence type="predicted"/>
<gene>
    <name evidence="2" type="ORF">PEC302110_15010</name>
</gene>
<feature type="transmembrane region" description="Helical" evidence="1">
    <location>
        <begin position="49"/>
        <end position="70"/>
    </location>
</feature>
<organism evidence="2 3">
    <name type="scientific">Pectobacterium araliae</name>
    <dbReference type="NCBI Taxonomy" id="3073862"/>
    <lineage>
        <taxon>Bacteria</taxon>
        <taxon>Pseudomonadati</taxon>
        <taxon>Pseudomonadota</taxon>
        <taxon>Gammaproteobacteria</taxon>
        <taxon>Enterobacterales</taxon>
        <taxon>Pectobacteriaceae</taxon>
        <taxon>Pectobacterium</taxon>
    </lineage>
</organism>
<dbReference type="KEGG" id="parl:PEC302110_15010"/>
<dbReference type="EMBL" id="AP028908">
    <property type="protein sequence ID" value="BES84404.1"/>
    <property type="molecule type" value="Genomic_DNA"/>
</dbReference>
<evidence type="ECO:0000313" key="3">
    <source>
        <dbReference type="Proteomes" id="UP001377830"/>
    </source>
</evidence>
<name>A0AAN0KA16_9GAMM</name>
<dbReference type="RefSeq" id="WP_261849981.1">
    <property type="nucleotide sequence ID" value="NZ_BRCR01000034.1"/>
</dbReference>
<sequence length="102" mass="11365">MGGALLALYASTTQSEKTAIRNVVSRYYLMFGIIQLMTLIILKPQSISVSGFLAAPLALLIYWAVGKILFRRTSATVYEGLLTGFIVVYGIVVLTKRYIWQQ</sequence>
<keyword evidence="1" id="KW-0472">Membrane</keyword>
<accession>A0AAN0KA16</accession>
<evidence type="ECO:0000313" key="2">
    <source>
        <dbReference type="EMBL" id="BES84404.1"/>
    </source>
</evidence>